<dbReference type="Gene3D" id="3.30.450.40">
    <property type="match status" value="1"/>
</dbReference>
<evidence type="ECO:0000256" key="3">
    <source>
        <dbReference type="ARBA" id="ARBA00023163"/>
    </source>
</evidence>
<evidence type="ECO:0000313" key="8">
    <source>
        <dbReference type="Proteomes" id="UP000237073"/>
    </source>
</evidence>
<dbReference type="RefSeq" id="WP_103677007.1">
    <property type="nucleotide sequence ID" value="NZ_PQGD01000011.1"/>
</dbReference>
<dbReference type="SMART" id="SM00346">
    <property type="entry name" value="HTH_ICLR"/>
    <property type="match status" value="1"/>
</dbReference>
<name>A0A2P5GNM0_9ENTR</name>
<dbReference type="SUPFAM" id="SSF55781">
    <property type="entry name" value="GAF domain-like"/>
    <property type="match status" value="1"/>
</dbReference>
<evidence type="ECO:0000256" key="1">
    <source>
        <dbReference type="ARBA" id="ARBA00023015"/>
    </source>
</evidence>
<evidence type="ECO:0000256" key="2">
    <source>
        <dbReference type="ARBA" id="ARBA00023125"/>
    </source>
</evidence>
<proteinExistence type="predicted"/>
<dbReference type="EMBL" id="PQGE01000013">
    <property type="protein sequence ID" value="POP43668.1"/>
    <property type="molecule type" value="Genomic_DNA"/>
</dbReference>
<comment type="caution">
    <text evidence="7">The sequence shown here is derived from an EMBL/GenBank/DDBJ whole genome shotgun (WGS) entry which is preliminary data.</text>
</comment>
<evidence type="ECO:0000313" key="9">
    <source>
        <dbReference type="Proteomes" id="UP000247005"/>
    </source>
</evidence>
<evidence type="ECO:0000259" key="5">
    <source>
        <dbReference type="PROSITE" id="PS51078"/>
    </source>
</evidence>
<feature type="domain" description="IclR-ED" evidence="5">
    <location>
        <begin position="69"/>
        <end position="251"/>
    </location>
</feature>
<keyword evidence="3" id="KW-0804">Transcription</keyword>
<evidence type="ECO:0000313" key="6">
    <source>
        <dbReference type="EMBL" id="POP43668.1"/>
    </source>
</evidence>
<keyword evidence="1" id="KW-0805">Transcription regulation</keyword>
<dbReference type="Pfam" id="PF01614">
    <property type="entry name" value="IclR_C"/>
    <property type="match status" value="1"/>
</dbReference>
<evidence type="ECO:0000259" key="4">
    <source>
        <dbReference type="PROSITE" id="PS51077"/>
    </source>
</evidence>
<dbReference type="InterPro" id="IPR050707">
    <property type="entry name" value="HTH_MetabolicPath_Reg"/>
</dbReference>
<dbReference type="GO" id="GO:0003677">
    <property type="term" value="F:DNA binding"/>
    <property type="evidence" value="ECO:0007669"/>
    <property type="project" value="UniProtKB-KW"/>
</dbReference>
<dbReference type="InterPro" id="IPR005471">
    <property type="entry name" value="Tscrpt_reg_IclR_N"/>
</dbReference>
<dbReference type="SUPFAM" id="SSF46785">
    <property type="entry name" value="Winged helix' DNA-binding domain"/>
    <property type="match status" value="1"/>
</dbReference>
<dbReference type="InterPro" id="IPR029016">
    <property type="entry name" value="GAF-like_dom_sf"/>
</dbReference>
<dbReference type="PANTHER" id="PTHR30136:SF38">
    <property type="entry name" value="TRANSCRIPTIONAL REGULATOR"/>
    <property type="match status" value="1"/>
</dbReference>
<dbReference type="GO" id="GO:0045892">
    <property type="term" value="P:negative regulation of DNA-templated transcription"/>
    <property type="evidence" value="ECO:0007669"/>
    <property type="project" value="TreeGrafter"/>
</dbReference>
<protein>
    <submittedName>
        <fullName evidence="7">IclR family transcriptional regulator</fullName>
    </submittedName>
</protein>
<dbReference type="InterPro" id="IPR036388">
    <property type="entry name" value="WH-like_DNA-bd_sf"/>
</dbReference>
<dbReference type="EMBL" id="PQGD01000011">
    <property type="protein sequence ID" value="POP48136.1"/>
    <property type="molecule type" value="Genomic_DNA"/>
</dbReference>
<gene>
    <name evidence="7" type="ORF">CHU32_14980</name>
    <name evidence="6" type="ORF">CHU33_15690</name>
</gene>
<dbReference type="InterPro" id="IPR036390">
    <property type="entry name" value="WH_DNA-bd_sf"/>
</dbReference>
<dbReference type="OrthoDB" id="9807558at2"/>
<dbReference type="Gene3D" id="1.10.10.10">
    <property type="entry name" value="Winged helix-like DNA-binding domain superfamily/Winged helix DNA-binding domain"/>
    <property type="match status" value="1"/>
</dbReference>
<keyword evidence="8" id="KW-1185">Reference proteome</keyword>
<dbReference type="AlphaFoldDB" id="A0A2P5GNM0"/>
<dbReference type="PROSITE" id="PS51078">
    <property type="entry name" value="ICLR_ED"/>
    <property type="match status" value="1"/>
</dbReference>
<keyword evidence="2" id="KW-0238">DNA-binding</keyword>
<accession>A0A2P5GNM0</accession>
<dbReference type="InterPro" id="IPR014757">
    <property type="entry name" value="Tscrpt_reg_IclR_C"/>
</dbReference>
<sequence>MLSNSTTSVPALDKTIRICNYLFASPGATFSQIQQDLSLPKSSTSSLLNALTVHHILRQEKGRFYLGLKLYEWGNKSLEQFDIRNIALPVLERVRNQTGLTCHLGVLDELSPIYILKLESNHPIGIRTWEGKKLPLHSSGVGKALCAWLPEEKINVLLPDEDLPRFTDTTITKKSALMAEFASIRNRGWAYDNEEDCPGVFCIAAPVFDHKHNVIAAISACGVQLQLPEEKIAEISQLIMNACRDLSARML</sequence>
<dbReference type="GO" id="GO:0003700">
    <property type="term" value="F:DNA-binding transcription factor activity"/>
    <property type="evidence" value="ECO:0007669"/>
    <property type="project" value="TreeGrafter"/>
</dbReference>
<dbReference type="PANTHER" id="PTHR30136">
    <property type="entry name" value="HELIX-TURN-HELIX TRANSCRIPTIONAL REGULATOR, ICLR FAMILY"/>
    <property type="match status" value="1"/>
</dbReference>
<reference evidence="8 9" key="1">
    <citation type="submission" date="2018-01" db="EMBL/GenBank/DDBJ databases">
        <title>Superficieibacter electus gen. nov., sp. nov., an extended-spectrum beta-lactamase possessing member of the Enterobacteriaceae family, isolated from intensive care unit surfaces.</title>
        <authorList>
            <person name="Potter R.F."/>
            <person name="D'Souza A.W."/>
        </authorList>
    </citation>
    <scope>NUCLEOTIDE SEQUENCE [LARGE SCALE GENOMIC DNA]</scope>
    <source>
        <strain evidence="7 9">BP-1</strain>
        <strain evidence="6 8">BP-2</strain>
    </source>
</reference>
<evidence type="ECO:0000313" key="7">
    <source>
        <dbReference type="EMBL" id="POP48136.1"/>
    </source>
</evidence>
<dbReference type="Proteomes" id="UP000247005">
    <property type="component" value="Unassembled WGS sequence"/>
</dbReference>
<dbReference type="PROSITE" id="PS51077">
    <property type="entry name" value="HTH_ICLR"/>
    <property type="match status" value="1"/>
</dbReference>
<feature type="domain" description="HTH iclR-type" evidence="4">
    <location>
        <begin position="9"/>
        <end position="68"/>
    </location>
</feature>
<organism evidence="7 9">
    <name type="scientific">Superficieibacter electus</name>
    <dbReference type="NCBI Taxonomy" id="2022662"/>
    <lineage>
        <taxon>Bacteria</taxon>
        <taxon>Pseudomonadati</taxon>
        <taxon>Pseudomonadota</taxon>
        <taxon>Gammaproteobacteria</taxon>
        <taxon>Enterobacterales</taxon>
        <taxon>Enterobacteriaceae</taxon>
        <taxon>Superficieibacter</taxon>
    </lineage>
</organism>
<dbReference type="Pfam" id="PF09339">
    <property type="entry name" value="HTH_IclR"/>
    <property type="match status" value="1"/>
</dbReference>
<dbReference type="Proteomes" id="UP000237073">
    <property type="component" value="Unassembled WGS sequence"/>
</dbReference>